<evidence type="ECO:0000256" key="9">
    <source>
        <dbReference type="ARBA" id="ARBA00023239"/>
    </source>
</evidence>
<evidence type="ECO:0000256" key="6">
    <source>
        <dbReference type="ARBA" id="ARBA00022605"/>
    </source>
</evidence>
<organism evidence="15 16">
    <name type="scientific">Marivirga aurantiaca</name>
    <dbReference type="NCBI Taxonomy" id="2802615"/>
    <lineage>
        <taxon>Bacteria</taxon>
        <taxon>Pseudomonadati</taxon>
        <taxon>Bacteroidota</taxon>
        <taxon>Cytophagia</taxon>
        <taxon>Cytophagales</taxon>
        <taxon>Marivirgaceae</taxon>
        <taxon>Marivirga</taxon>
    </lineage>
</organism>
<dbReference type="InterPro" id="IPR029144">
    <property type="entry name" value="Thr_synth_N"/>
</dbReference>
<dbReference type="AlphaFoldDB" id="A0A934X0Z2"/>
<dbReference type="EMBL" id="JAEQBW010000008">
    <property type="protein sequence ID" value="MBK6266481.1"/>
    <property type="molecule type" value="Genomic_DNA"/>
</dbReference>
<proteinExistence type="inferred from homology"/>
<comment type="similarity">
    <text evidence="3">Belongs to the threonine synthase family.</text>
</comment>
<evidence type="ECO:0000256" key="3">
    <source>
        <dbReference type="ARBA" id="ARBA00005517"/>
    </source>
</evidence>
<dbReference type="GO" id="GO:0030170">
    <property type="term" value="F:pyridoxal phosphate binding"/>
    <property type="evidence" value="ECO:0007669"/>
    <property type="project" value="InterPro"/>
</dbReference>
<keyword evidence="9 15" id="KW-0456">Lyase</keyword>
<comment type="pathway">
    <text evidence="2">Amino-acid biosynthesis; L-threonine biosynthesis; L-threonine from L-aspartate: step 5/5.</text>
</comment>
<dbReference type="NCBIfam" id="TIGR00260">
    <property type="entry name" value="thrC"/>
    <property type="match status" value="1"/>
</dbReference>
<evidence type="ECO:0000256" key="12">
    <source>
        <dbReference type="PIRSR" id="PIRSR604450-51"/>
    </source>
</evidence>
<keyword evidence="8 12" id="KW-0663">Pyridoxal phosphate</keyword>
<dbReference type="EC" id="4.2.3.1" evidence="4 11"/>
<comment type="catalytic activity">
    <reaction evidence="10">
        <text>O-phospho-L-homoserine + H2O = L-threonine + phosphate</text>
        <dbReference type="Rhea" id="RHEA:10840"/>
        <dbReference type="ChEBI" id="CHEBI:15377"/>
        <dbReference type="ChEBI" id="CHEBI:43474"/>
        <dbReference type="ChEBI" id="CHEBI:57590"/>
        <dbReference type="ChEBI" id="CHEBI:57926"/>
        <dbReference type="EC" id="4.2.3.1"/>
    </reaction>
</comment>
<evidence type="ECO:0000313" key="15">
    <source>
        <dbReference type="EMBL" id="MBK6266481.1"/>
    </source>
</evidence>
<evidence type="ECO:0000256" key="1">
    <source>
        <dbReference type="ARBA" id="ARBA00001933"/>
    </source>
</evidence>
<keyword evidence="16" id="KW-1185">Reference proteome</keyword>
<feature type="domain" description="Threonine synthase N-terminal" evidence="14">
    <location>
        <begin position="2"/>
        <end position="79"/>
    </location>
</feature>
<dbReference type="InterPro" id="IPR001926">
    <property type="entry name" value="TrpB-like_PALP"/>
</dbReference>
<feature type="modified residue" description="N6-(pyridoxal phosphate)lysine" evidence="12">
    <location>
        <position position="107"/>
    </location>
</feature>
<dbReference type="Proteomes" id="UP000611723">
    <property type="component" value="Unassembled WGS sequence"/>
</dbReference>
<evidence type="ECO:0000256" key="8">
    <source>
        <dbReference type="ARBA" id="ARBA00022898"/>
    </source>
</evidence>
<accession>A0A934X0Z2</accession>
<name>A0A934X0Z2_9BACT</name>
<evidence type="ECO:0000259" key="14">
    <source>
        <dbReference type="Pfam" id="PF14821"/>
    </source>
</evidence>
<keyword evidence="7" id="KW-0791">Threonine biosynthesis</keyword>
<dbReference type="InterPro" id="IPR037158">
    <property type="entry name" value="Thr_synth_N_sf"/>
</dbReference>
<dbReference type="InterPro" id="IPR004450">
    <property type="entry name" value="Thr_synthase-like"/>
</dbReference>
<dbReference type="PANTHER" id="PTHR42690:SF1">
    <property type="entry name" value="THREONINE SYNTHASE-LIKE 2"/>
    <property type="match status" value="1"/>
</dbReference>
<reference evidence="15" key="1">
    <citation type="submission" date="2021-01" db="EMBL/GenBank/DDBJ databases">
        <title>Marivirga aurantiaca sp. nov., isolated from intertidal surface sediments.</title>
        <authorList>
            <person name="Zhang M."/>
        </authorList>
    </citation>
    <scope>NUCLEOTIDE SEQUENCE</scope>
    <source>
        <strain evidence="15">S37H4</strain>
    </source>
</reference>
<evidence type="ECO:0000259" key="13">
    <source>
        <dbReference type="Pfam" id="PF00291"/>
    </source>
</evidence>
<dbReference type="Gene3D" id="3.40.50.1100">
    <property type="match status" value="2"/>
</dbReference>
<dbReference type="InterPro" id="IPR000634">
    <property type="entry name" value="Ser/Thr_deHydtase_PyrdxlP-BS"/>
</dbReference>
<dbReference type="GO" id="GO:0004795">
    <property type="term" value="F:threonine synthase activity"/>
    <property type="evidence" value="ECO:0007669"/>
    <property type="project" value="UniProtKB-UniRule"/>
</dbReference>
<evidence type="ECO:0000256" key="5">
    <source>
        <dbReference type="ARBA" id="ARBA00018679"/>
    </source>
</evidence>
<evidence type="ECO:0000313" key="16">
    <source>
        <dbReference type="Proteomes" id="UP000611723"/>
    </source>
</evidence>
<evidence type="ECO:0000256" key="10">
    <source>
        <dbReference type="ARBA" id="ARBA00049144"/>
    </source>
</evidence>
<dbReference type="PANTHER" id="PTHR42690">
    <property type="entry name" value="THREONINE SYNTHASE FAMILY MEMBER"/>
    <property type="match status" value="1"/>
</dbReference>
<dbReference type="Pfam" id="PF14821">
    <property type="entry name" value="Thr_synth_N"/>
    <property type="match status" value="1"/>
</dbReference>
<feature type="domain" description="Tryptophan synthase beta chain-like PALP" evidence="13">
    <location>
        <begin position="89"/>
        <end position="373"/>
    </location>
</feature>
<evidence type="ECO:0000256" key="7">
    <source>
        <dbReference type="ARBA" id="ARBA00022697"/>
    </source>
</evidence>
<dbReference type="InterPro" id="IPR036052">
    <property type="entry name" value="TrpB-like_PALP_sf"/>
</dbReference>
<comment type="cofactor">
    <cofactor evidence="1 12">
        <name>pyridoxal 5'-phosphate</name>
        <dbReference type="ChEBI" id="CHEBI:597326"/>
    </cofactor>
</comment>
<dbReference type="InterPro" id="IPR051166">
    <property type="entry name" value="Threonine_Synthase"/>
</dbReference>
<dbReference type="GO" id="GO:0009088">
    <property type="term" value="P:threonine biosynthetic process"/>
    <property type="evidence" value="ECO:0007669"/>
    <property type="project" value="UniProtKB-UniRule"/>
</dbReference>
<evidence type="ECO:0000256" key="11">
    <source>
        <dbReference type="NCBIfam" id="TIGR00260"/>
    </source>
</evidence>
<comment type="caution">
    <text evidence="15">The sequence shown here is derived from an EMBL/GenBank/DDBJ whole genome shotgun (WGS) entry which is preliminary data.</text>
</comment>
<dbReference type="Pfam" id="PF00291">
    <property type="entry name" value="PALP"/>
    <property type="match status" value="1"/>
</dbReference>
<protein>
    <recommendedName>
        <fullName evidence="5 11">Threonine synthase</fullName>
        <ecNumber evidence="4 11">4.2.3.1</ecNumber>
    </recommendedName>
</protein>
<sequence length="431" mass="48279">MKYYSTKNPSKKSGFRQAVIQGLPTDNGLYMPEYIPLLPKTFFGSLTDISLQEIGYEVLSHFVGDEIPASELQNIIDKTLSFDIPLIEIKENIYALELFHGPSYAFKDVGAKFLAQCLDYFYRDADKKCTILVATSGDTGGAVAAAFSQTKNIEVVILYPSGKVSDLQEKQLTTYEKNVTALEISGDFDDCQRLVKSAFLDNELRDKIQISSANSINIARFIPQSIYYYIPFKVLGAQQTVSFSVPSGNYGNLTAGLIAQRMGLPVSNFIASSNRNDAVPRYLFSGTYEPKPTIATISNAMDVGSPSNFQRMLNLFDNDHKKMIEVIKGYSFTDEETLEIMHQVYQQYNYLLDPHGAVAYGGIEKYLQQSSLGEIGIILETAHPCKFMDTVKQISKENIMPDTAHEFLSKEKKSIKMEPDYDAFRAFLLES</sequence>
<evidence type="ECO:0000256" key="4">
    <source>
        <dbReference type="ARBA" id="ARBA00013028"/>
    </source>
</evidence>
<dbReference type="SUPFAM" id="SSF53686">
    <property type="entry name" value="Tryptophan synthase beta subunit-like PLP-dependent enzymes"/>
    <property type="match status" value="1"/>
</dbReference>
<dbReference type="Gene3D" id="3.90.1380.10">
    <property type="entry name" value="Threonine synthase, N-terminal domain"/>
    <property type="match status" value="1"/>
</dbReference>
<dbReference type="PROSITE" id="PS00165">
    <property type="entry name" value="DEHYDRATASE_SER_THR"/>
    <property type="match status" value="1"/>
</dbReference>
<dbReference type="RefSeq" id="WP_201432164.1">
    <property type="nucleotide sequence ID" value="NZ_JAEQBW010000008.1"/>
</dbReference>
<gene>
    <name evidence="15" type="primary">thrC</name>
    <name evidence="15" type="ORF">JKA74_15660</name>
</gene>
<evidence type="ECO:0000256" key="2">
    <source>
        <dbReference type="ARBA" id="ARBA00004979"/>
    </source>
</evidence>
<keyword evidence="6" id="KW-0028">Amino-acid biosynthesis</keyword>